<feature type="domain" description="Histidine kinase" evidence="10">
    <location>
        <begin position="126"/>
        <end position="347"/>
    </location>
</feature>
<dbReference type="GO" id="GO:0005524">
    <property type="term" value="F:ATP binding"/>
    <property type="evidence" value="ECO:0007669"/>
    <property type="project" value="UniProtKB-KW"/>
</dbReference>
<dbReference type="InterPro" id="IPR003594">
    <property type="entry name" value="HATPase_dom"/>
</dbReference>
<dbReference type="AlphaFoldDB" id="A0A5E4PH29"/>
<dbReference type="PANTHER" id="PTHR43065:SF46">
    <property type="entry name" value="C4-DICARBOXYLATE TRANSPORT SENSOR PROTEIN DCTB"/>
    <property type="match status" value="1"/>
</dbReference>
<dbReference type="CDD" id="cd00082">
    <property type="entry name" value="HisKA"/>
    <property type="match status" value="1"/>
</dbReference>
<evidence type="ECO:0000256" key="5">
    <source>
        <dbReference type="ARBA" id="ARBA00022741"/>
    </source>
</evidence>
<dbReference type="Gene3D" id="1.10.287.130">
    <property type="match status" value="1"/>
</dbReference>
<evidence type="ECO:0000256" key="3">
    <source>
        <dbReference type="ARBA" id="ARBA00022553"/>
    </source>
</evidence>
<evidence type="ECO:0000313" key="12">
    <source>
        <dbReference type="Proteomes" id="UP000324194"/>
    </source>
</evidence>
<keyword evidence="3" id="KW-0597">Phosphoprotein</keyword>
<dbReference type="Pfam" id="PF02518">
    <property type="entry name" value="HATPase_c"/>
    <property type="match status" value="1"/>
</dbReference>
<dbReference type="InterPro" id="IPR003661">
    <property type="entry name" value="HisK_dim/P_dom"/>
</dbReference>
<feature type="transmembrane region" description="Helical" evidence="9">
    <location>
        <begin position="53"/>
        <end position="70"/>
    </location>
</feature>
<dbReference type="SUPFAM" id="SSF55874">
    <property type="entry name" value="ATPase domain of HSP90 chaperone/DNA topoisomerase II/histidine kinase"/>
    <property type="match status" value="1"/>
</dbReference>
<dbReference type="SMART" id="SM00387">
    <property type="entry name" value="HATPase_c"/>
    <property type="match status" value="1"/>
</dbReference>
<evidence type="ECO:0000256" key="8">
    <source>
        <dbReference type="ARBA" id="ARBA00023012"/>
    </source>
</evidence>
<name>A0A5E4PH29_9COXI</name>
<dbReference type="GO" id="GO:0000155">
    <property type="term" value="F:phosphorelay sensor kinase activity"/>
    <property type="evidence" value="ECO:0007669"/>
    <property type="project" value="InterPro"/>
</dbReference>
<keyword evidence="12" id="KW-1185">Reference proteome</keyword>
<organism evidence="11 12">
    <name type="scientific">Aquicella siphonis</name>
    <dbReference type="NCBI Taxonomy" id="254247"/>
    <lineage>
        <taxon>Bacteria</taxon>
        <taxon>Pseudomonadati</taxon>
        <taxon>Pseudomonadota</taxon>
        <taxon>Gammaproteobacteria</taxon>
        <taxon>Legionellales</taxon>
        <taxon>Coxiellaceae</taxon>
        <taxon>Aquicella</taxon>
    </lineage>
</organism>
<dbReference type="OrthoDB" id="1931120at2"/>
<comment type="catalytic activity">
    <reaction evidence="1">
        <text>ATP + protein L-histidine = ADP + protein N-phospho-L-histidine.</text>
        <dbReference type="EC" id="2.7.13.3"/>
    </reaction>
</comment>
<evidence type="ECO:0000259" key="10">
    <source>
        <dbReference type="PROSITE" id="PS50109"/>
    </source>
</evidence>
<dbReference type="Proteomes" id="UP000324194">
    <property type="component" value="Chromosome 1"/>
</dbReference>
<evidence type="ECO:0000256" key="7">
    <source>
        <dbReference type="ARBA" id="ARBA00022840"/>
    </source>
</evidence>
<accession>A0A5E4PH29</accession>
<dbReference type="SUPFAM" id="SSF47384">
    <property type="entry name" value="Homodimeric domain of signal transducing histidine kinase"/>
    <property type="match status" value="1"/>
</dbReference>
<reference evidence="11 12" key="1">
    <citation type="submission" date="2019-08" db="EMBL/GenBank/DDBJ databases">
        <authorList>
            <person name="Guy L."/>
        </authorList>
    </citation>
    <scope>NUCLEOTIDE SEQUENCE [LARGE SCALE GENOMIC DNA]</scope>
    <source>
        <strain evidence="11 12">SGT-108</strain>
    </source>
</reference>
<dbReference type="Pfam" id="PF00512">
    <property type="entry name" value="HisKA"/>
    <property type="match status" value="1"/>
</dbReference>
<dbReference type="PRINTS" id="PR00344">
    <property type="entry name" value="BCTRLSENSOR"/>
</dbReference>
<keyword evidence="9" id="KW-0472">Membrane</keyword>
<dbReference type="SMART" id="SM00388">
    <property type="entry name" value="HisKA"/>
    <property type="match status" value="1"/>
</dbReference>
<evidence type="ECO:0000313" key="11">
    <source>
        <dbReference type="EMBL" id="VVC75905.1"/>
    </source>
</evidence>
<evidence type="ECO:0000256" key="4">
    <source>
        <dbReference type="ARBA" id="ARBA00022679"/>
    </source>
</evidence>
<keyword evidence="5" id="KW-0547">Nucleotide-binding</keyword>
<dbReference type="EMBL" id="LR699119">
    <property type="protein sequence ID" value="VVC75905.1"/>
    <property type="molecule type" value="Genomic_DNA"/>
</dbReference>
<gene>
    <name evidence="11" type="primary">virA</name>
    <name evidence="11" type="ORF">AQUSIP_12060</name>
</gene>
<protein>
    <recommendedName>
        <fullName evidence="2">histidine kinase</fullName>
        <ecNumber evidence="2">2.7.13.3</ecNumber>
    </recommendedName>
</protein>
<dbReference type="KEGG" id="asip:AQUSIP_12060"/>
<dbReference type="Gene3D" id="3.30.565.10">
    <property type="entry name" value="Histidine kinase-like ATPase, C-terminal domain"/>
    <property type="match status" value="1"/>
</dbReference>
<evidence type="ECO:0000256" key="2">
    <source>
        <dbReference type="ARBA" id="ARBA00012438"/>
    </source>
</evidence>
<dbReference type="InterPro" id="IPR036890">
    <property type="entry name" value="HATPase_C_sf"/>
</dbReference>
<feature type="transmembrane region" description="Helical" evidence="9">
    <location>
        <begin position="12"/>
        <end position="33"/>
    </location>
</feature>
<keyword evidence="7" id="KW-0067">ATP-binding</keyword>
<keyword evidence="8" id="KW-0902">Two-component regulatory system</keyword>
<evidence type="ECO:0000256" key="6">
    <source>
        <dbReference type="ARBA" id="ARBA00022777"/>
    </source>
</evidence>
<evidence type="ECO:0000256" key="9">
    <source>
        <dbReference type="SAM" id="Phobius"/>
    </source>
</evidence>
<dbReference type="PANTHER" id="PTHR43065">
    <property type="entry name" value="SENSOR HISTIDINE KINASE"/>
    <property type="match status" value="1"/>
</dbReference>
<evidence type="ECO:0000256" key="1">
    <source>
        <dbReference type="ARBA" id="ARBA00000085"/>
    </source>
</evidence>
<keyword evidence="9" id="KW-0812">Transmembrane</keyword>
<dbReference type="InterPro" id="IPR004358">
    <property type="entry name" value="Sig_transdc_His_kin-like_C"/>
</dbReference>
<sequence length="348" mass="39002">MDFMASHLSQRIWLPYIVAVIGLLCSVILWVVFKNNLQAYLDLLKAVQRYLPWMALMFGLSITFLISALIRMAQLASARSFILRQINEDLKNEISDRMSAEETKQKLEVALLQGQKLQAMGTLAGGIAHDFNNILYAIIGYTEMAREDVQKDSLVYKNLGKVIDAAHRGQDLVARILAFSRRQHHHFDPINLRSTVEAALSLLKPTIPASVIIHFQPADMVILGNQTQIHQVLVNIINNAVDAMEGEGTINIHMSRIQSGHPFLRQFPDTRPQNYCKIEISDTGHGMDQPTMERIFEPFFTTKEVGKGSGLGLSIVHSIIKEHQGEITVTSQLGHGTTFMILLPEHTA</sequence>
<dbReference type="PROSITE" id="PS50109">
    <property type="entry name" value="HIS_KIN"/>
    <property type="match status" value="1"/>
</dbReference>
<keyword evidence="4" id="KW-0808">Transferase</keyword>
<dbReference type="InterPro" id="IPR036097">
    <property type="entry name" value="HisK_dim/P_sf"/>
</dbReference>
<keyword evidence="9" id="KW-1133">Transmembrane helix</keyword>
<dbReference type="InterPro" id="IPR005467">
    <property type="entry name" value="His_kinase_dom"/>
</dbReference>
<proteinExistence type="predicted"/>
<dbReference type="EC" id="2.7.13.3" evidence="2"/>
<keyword evidence="6" id="KW-0418">Kinase</keyword>